<evidence type="ECO:0000256" key="1">
    <source>
        <dbReference type="SAM" id="Coils"/>
    </source>
</evidence>
<keyword evidence="3" id="KW-1185">Reference proteome</keyword>
<dbReference type="Proteomes" id="UP000032633">
    <property type="component" value="Chromosome"/>
</dbReference>
<protein>
    <submittedName>
        <fullName evidence="2">Uncharacterized protein</fullName>
    </submittedName>
</protein>
<reference evidence="2 3" key="1">
    <citation type="journal article" date="2015" name="J. Biotechnol.">
        <title>Complete genome sequence of Paenibacillus beijingensis 7188(T) (=DSM 24997(T)), a novel rhizobacterium from jujube garden soil.</title>
        <authorList>
            <person name="Kwak Y."/>
            <person name="Shin J.H."/>
        </authorList>
    </citation>
    <scope>NUCLEOTIDE SEQUENCE [LARGE SCALE GENOMIC DNA]</scope>
    <source>
        <strain evidence="2 3">DSM 24997</strain>
    </source>
</reference>
<organism evidence="2 3">
    <name type="scientific">Paenibacillus beijingensis</name>
    <dbReference type="NCBI Taxonomy" id="1126833"/>
    <lineage>
        <taxon>Bacteria</taxon>
        <taxon>Bacillati</taxon>
        <taxon>Bacillota</taxon>
        <taxon>Bacilli</taxon>
        <taxon>Bacillales</taxon>
        <taxon>Paenibacillaceae</taxon>
        <taxon>Paenibacillus</taxon>
    </lineage>
</organism>
<feature type="coiled-coil region" evidence="1">
    <location>
        <begin position="17"/>
        <end position="72"/>
    </location>
</feature>
<proteinExistence type="predicted"/>
<dbReference type="KEGG" id="pbj:VN24_15165"/>
<sequence>MIVRRLPRAKLWFGYRPSQVERQLNALQSEREQVEQQMEDERRKAEALIAAKRLYNAELQQQLNELLAAERAGNSRRLS</sequence>
<keyword evidence="1" id="KW-0175">Coiled coil</keyword>
<dbReference type="EMBL" id="CP011058">
    <property type="protein sequence ID" value="AJY75654.1"/>
    <property type="molecule type" value="Genomic_DNA"/>
</dbReference>
<evidence type="ECO:0000313" key="3">
    <source>
        <dbReference type="Proteomes" id="UP000032633"/>
    </source>
</evidence>
<name>A0A0D5NJY8_9BACL</name>
<accession>A0A0D5NJY8</accession>
<reference evidence="3" key="2">
    <citation type="submission" date="2015-03" db="EMBL/GenBank/DDBJ databases">
        <title>Genome sequence of Paenibacillus beijingensis strain DSM 24997T.</title>
        <authorList>
            <person name="Kwak Y."/>
            <person name="Shin J.-H."/>
        </authorList>
    </citation>
    <scope>NUCLEOTIDE SEQUENCE [LARGE SCALE GENOMIC DNA]</scope>
    <source>
        <strain evidence="3">DSM 24997</strain>
    </source>
</reference>
<dbReference type="PATRIC" id="fig|1126833.4.peg.3321"/>
<gene>
    <name evidence="2" type="ORF">VN24_15165</name>
</gene>
<dbReference type="HOGENOM" id="CLU_2602659_0_0_9"/>
<evidence type="ECO:0000313" key="2">
    <source>
        <dbReference type="EMBL" id="AJY75654.1"/>
    </source>
</evidence>
<dbReference type="AlphaFoldDB" id="A0A0D5NJY8"/>